<dbReference type="SFLD" id="SFLDS00003">
    <property type="entry name" value="Haloacid_Dehalogenase"/>
    <property type="match status" value="1"/>
</dbReference>
<dbReference type="PANTHER" id="PTHR43611">
    <property type="entry name" value="ALPHA-D-GLUCOSE 1-PHOSPHATE PHOSPHATASE"/>
    <property type="match status" value="1"/>
</dbReference>
<dbReference type="InterPro" id="IPR023214">
    <property type="entry name" value="HAD_sf"/>
</dbReference>
<evidence type="ECO:0000313" key="1">
    <source>
        <dbReference type="EMBL" id="SVA34543.1"/>
    </source>
</evidence>
<gene>
    <name evidence="1" type="ORF">METZ01_LOCUS87397</name>
</gene>
<reference evidence="1" key="1">
    <citation type="submission" date="2018-05" db="EMBL/GenBank/DDBJ databases">
        <authorList>
            <person name="Lanie J.A."/>
            <person name="Ng W.-L."/>
            <person name="Kazmierczak K.M."/>
            <person name="Andrzejewski T.M."/>
            <person name="Davidsen T.M."/>
            <person name="Wayne K.J."/>
            <person name="Tettelin H."/>
            <person name="Glass J.I."/>
            <person name="Rusch D."/>
            <person name="Podicherti R."/>
            <person name="Tsui H.-C.T."/>
            <person name="Winkler M.E."/>
        </authorList>
    </citation>
    <scope>NUCLEOTIDE SEQUENCE</scope>
</reference>
<dbReference type="SUPFAM" id="SSF56784">
    <property type="entry name" value="HAD-like"/>
    <property type="match status" value="1"/>
</dbReference>
<dbReference type="Gene3D" id="1.10.150.240">
    <property type="entry name" value="Putative phosphatase, domain 2"/>
    <property type="match status" value="1"/>
</dbReference>
<dbReference type="SFLD" id="SFLDG01129">
    <property type="entry name" value="C1.5:_HAD__Beta-PGM__Phosphata"/>
    <property type="match status" value="1"/>
</dbReference>
<dbReference type="InterPro" id="IPR023198">
    <property type="entry name" value="PGP-like_dom2"/>
</dbReference>
<dbReference type="EMBL" id="UINC01007673">
    <property type="protein sequence ID" value="SVA34543.1"/>
    <property type="molecule type" value="Genomic_DNA"/>
</dbReference>
<dbReference type="AlphaFoldDB" id="A0A381V5K1"/>
<dbReference type="InterPro" id="IPR036412">
    <property type="entry name" value="HAD-like_sf"/>
</dbReference>
<dbReference type="PANTHER" id="PTHR43611:SF3">
    <property type="entry name" value="FLAVIN MONONUCLEOTIDE HYDROLASE 1, CHLOROPLATIC"/>
    <property type="match status" value="1"/>
</dbReference>
<accession>A0A381V5K1</accession>
<sequence>MQKEITGIFFDIGGVLLNIHPERTIQHLNNCTGISKEIIKTAFSHEIHNKYEKGEINNQEYFQSIKRALPKTDSLCEPDFWEAWGMLLGEETSVSPVLRSCSKHIPIWLLSNTNPYHIERWAKRFSFLPLVTGAVFSYDVGYRKPDEDIFRIALNLAEKTPGEVLFIDDDLKNVKQARKIGLNSHHFISTESLKQKMIKLGLSFLKDDST</sequence>
<dbReference type="InterPro" id="IPR006439">
    <property type="entry name" value="HAD-SF_hydro_IA"/>
</dbReference>
<protein>
    <recommendedName>
        <fullName evidence="2">HAD family phosphatase</fullName>
    </recommendedName>
</protein>
<proteinExistence type="predicted"/>
<evidence type="ECO:0008006" key="2">
    <source>
        <dbReference type="Google" id="ProtNLM"/>
    </source>
</evidence>
<organism evidence="1">
    <name type="scientific">marine metagenome</name>
    <dbReference type="NCBI Taxonomy" id="408172"/>
    <lineage>
        <taxon>unclassified sequences</taxon>
        <taxon>metagenomes</taxon>
        <taxon>ecological metagenomes</taxon>
    </lineage>
</organism>
<dbReference type="CDD" id="cd02603">
    <property type="entry name" value="HAD_sEH-N_like"/>
    <property type="match status" value="1"/>
</dbReference>
<dbReference type="NCBIfam" id="TIGR01509">
    <property type="entry name" value="HAD-SF-IA-v3"/>
    <property type="match status" value="1"/>
</dbReference>
<dbReference type="Pfam" id="PF00702">
    <property type="entry name" value="Hydrolase"/>
    <property type="match status" value="1"/>
</dbReference>
<name>A0A381V5K1_9ZZZZ</name>
<dbReference type="Gene3D" id="3.40.50.1000">
    <property type="entry name" value="HAD superfamily/HAD-like"/>
    <property type="match status" value="1"/>
</dbReference>